<evidence type="ECO:0000256" key="3">
    <source>
        <dbReference type="ARBA" id="ARBA00023157"/>
    </source>
</evidence>
<dbReference type="PANTHER" id="PTHR30111:SF1">
    <property type="entry name" value="33 KDA CHAPERONIN"/>
    <property type="match status" value="1"/>
</dbReference>
<accession>A0A4V2SBX8</accession>
<evidence type="ECO:0000256" key="2">
    <source>
        <dbReference type="ARBA" id="ARBA00022833"/>
    </source>
</evidence>
<dbReference type="Gene3D" id="1.10.287.480">
    <property type="entry name" value="helix hairpin bin"/>
    <property type="match status" value="1"/>
</dbReference>
<dbReference type="SUPFAM" id="SSF118352">
    <property type="entry name" value="HSP33 redox switch-like"/>
    <property type="match status" value="1"/>
</dbReference>
<evidence type="ECO:0000256" key="1">
    <source>
        <dbReference type="ARBA" id="ARBA00022490"/>
    </source>
</evidence>
<evidence type="ECO:0000256" key="6">
    <source>
        <dbReference type="SAM" id="MobiDB-lite"/>
    </source>
</evidence>
<dbReference type="Proteomes" id="UP000294980">
    <property type="component" value="Unassembled WGS sequence"/>
</dbReference>
<dbReference type="GO" id="GO:0005737">
    <property type="term" value="C:cytoplasm"/>
    <property type="evidence" value="ECO:0007669"/>
    <property type="project" value="InterPro"/>
</dbReference>
<dbReference type="PANTHER" id="PTHR30111">
    <property type="entry name" value="33 KDA CHAPERONIN"/>
    <property type="match status" value="1"/>
</dbReference>
<dbReference type="EMBL" id="SLWX01000003">
    <property type="protein sequence ID" value="TCO77250.1"/>
    <property type="molecule type" value="Genomic_DNA"/>
</dbReference>
<keyword evidence="8" id="KW-1185">Reference proteome</keyword>
<evidence type="ECO:0000256" key="5">
    <source>
        <dbReference type="ARBA" id="ARBA00023284"/>
    </source>
</evidence>
<evidence type="ECO:0000313" key="8">
    <source>
        <dbReference type="Proteomes" id="UP000294980"/>
    </source>
</evidence>
<keyword evidence="1" id="KW-0963">Cytoplasm</keyword>
<dbReference type="AlphaFoldDB" id="A0A4V2SBX8"/>
<dbReference type="CDD" id="cd00498">
    <property type="entry name" value="Hsp33"/>
    <property type="match status" value="1"/>
</dbReference>
<dbReference type="GO" id="GO:0044183">
    <property type="term" value="F:protein folding chaperone"/>
    <property type="evidence" value="ECO:0007669"/>
    <property type="project" value="TreeGrafter"/>
</dbReference>
<dbReference type="InterPro" id="IPR023212">
    <property type="entry name" value="Hsp33_helix_hairpin_bin_dom_sf"/>
</dbReference>
<dbReference type="GO" id="GO:0042026">
    <property type="term" value="P:protein refolding"/>
    <property type="evidence" value="ECO:0007669"/>
    <property type="project" value="TreeGrafter"/>
</dbReference>
<name>A0A4V2SBX8_9GAMM</name>
<sequence>MAMDNEIDSQNPTHTAPDTSRRFLFDEADIRGETAYLDAALRGILDNHQYAPGVARLIGEFVAAAVLISSTLKFDGRLTLQARSRGQIPLLMAECTSALEVRAIARGAEEATASAFHELVGEGQLAITIEPSEGQRYQGIVPLSGASLAECLDAYFEQSEQLHTRLWLSCDGSRAAGLLLQQLPSKVAPDPVIREQQWQHACALAATITAEELLSLSSADLLYRLYHQDQVRLFDPRSLQFHCSCSRDRSRRALESLGEAEITSILEEQGSVTMDCEFCNQRYVFAPDELLPDGGKTLH</sequence>
<protein>
    <submittedName>
        <fullName evidence="7">Molecular chaperone Hsp33</fullName>
    </submittedName>
</protein>
<comment type="caution">
    <text evidence="7">The sequence shown here is derived from an EMBL/GenBank/DDBJ whole genome shotgun (WGS) entry which is preliminary data.</text>
</comment>
<dbReference type="NCBIfam" id="NF001033">
    <property type="entry name" value="PRK00114.1"/>
    <property type="match status" value="1"/>
</dbReference>
<keyword evidence="2" id="KW-0862">Zinc</keyword>
<dbReference type="Gene3D" id="3.90.1280.10">
    <property type="entry name" value="HSP33 redox switch-like"/>
    <property type="match status" value="1"/>
</dbReference>
<dbReference type="Gene3D" id="3.55.30.10">
    <property type="entry name" value="Hsp33 domain"/>
    <property type="match status" value="1"/>
</dbReference>
<feature type="region of interest" description="Disordered" evidence="6">
    <location>
        <begin position="1"/>
        <end position="20"/>
    </location>
</feature>
<dbReference type="GO" id="GO:0051082">
    <property type="term" value="F:unfolded protein binding"/>
    <property type="evidence" value="ECO:0007669"/>
    <property type="project" value="InterPro"/>
</dbReference>
<keyword evidence="4" id="KW-0143">Chaperone</keyword>
<reference evidence="7 8" key="1">
    <citation type="submission" date="2019-03" db="EMBL/GenBank/DDBJ databases">
        <title>Genomic Encyclopedia of Type Strains, Phase IV (KMG-IV): sequencing the most valuable type-strain genomes for metagenomic binning, comparative biology and taxonomic classification.</title>
        <authorList>
            <person name="Goeker M."/>
        </authorList>
    </citation>
    <scope>NUCLEOTIDE SEQUENCE [LARGE SCALE GENOMIC DNA]</scope>
    <source>
        <strain evidence="7 8">DSM 23344</strain>
    </source>
</reference>
<feature type="compositionally biased region" description="Polar residues" evidence="6">
    <location>
        <begin position="8"/>
        <end position="18"/>
    </location>
</feature>
<evidence type="ECO:0000313" key="7">
    <source>
        <dbReference type="EMBL" id="TCO77250.1"/>
    </source>
</evidence>
<dbReference type="PIRSF" id="PIRSF005261">
    <property type="entry name" value="Heat_shock_Hsp33"/>
    <property type="match status" value="1"/>
</dbReference>
<gene>
    <name evidence="7" type="ORF">EV688_103265</name>
</gene>
<dbReference type="Pfam" id="PF01430">
    <property type="entry name" value="HSP33"/>
    <property type="match status" value="1"/>
</dbReference>
<keyword evidence="3" id="KW-1015">Disulfide bond</keyword>
<proteinExistence type="predicted"/>
<dbReference type="InterPro" id="IPR016154">
    <property type="entry name" value="Heat_shock_Hsp33_C"/>
</dbReference>
<evidence type="ECO:0000256" key="4">
    <source>
        <dbReference type="ARBA" id="ARBA00023186"/>
    </source>
</evidence>
<organism evidence="7 8">
    <name type="scientific">Chromatocurvus halotolerans</name>
    <dbReference type="NCBI Taxonomy" id="1132028"/>
    <lineage>
        <taxon>Bacteria</taxon>
        <taxon>Pseudomonadati</taxon>
        <taxon>Pseudomonadota</taxon>
        <taxon>Gammaproteobacteria</taxon>
        <taxon>Cellvibrionales</taxon>
        <taxon>Halieaceae</taxon>
        <taxon>Chromatocurvus</taxon>
    </lineage>
</organism>
<dbReference type="InterPro" id="IPR000397">
    <property type="entry name" value="Heat_shock_Hsp33"/>
</dbReference>
<dbReference type="InterPro" id="IPR016153">
    <property type="entry name" value="Heat_shock_Hsp33_N"/>
</dbReference>
<keyword evidence="5" id="KW-0676">Redox-active center</keyword>
<dbReference type="SUPFAM" id="SSF64397">
    <property type="entry name" value="Hsp33 domain"/>
    <property type="match status" value="1"/>
</dbReference>